<feature type="domain" description="Cation efflux protein transmembrane" evidence="7">
    <location>
        <begin position="84"/>
        <end position="256"/>
    </location>
</feature>
<evidence type="ECO:0000256" key="6">
    <source>
        <dbReference type="SAM" id="Phobius"/>
    </source>
</evidence>
<evidence type="ECO:0000256" key="3">
    <source>
        <dbReference type="ARBA" id="ARBA00022906"/>
    </source>
</evidence>
<dbReference type="GO" id="GO:0046872">
    <property type="term" value="F:metal ion binding"/>
    <property type="evidence" value="ECO:0007669"/>
    <property type="project" value="InterPro"/>
</dbReference>
<dbReference type="SUPFAM" id="SSF55008">
    <property type="entry name" value="HMA, heavy metal-associated domain"/>
    <property type="match status" value="1"/>
</dbReference>
<dbReference type="GO" id="GO:0005886">
    <property type="term" value="C:plasma membrane"/>
    <property type="evidence" value="ECO:0007669"/>
    <property type="project" value="TreeGrafter"/>
</dbReference>
<dbReference type="PANTHER" id="PTHR11562:SF17">
    <property type="entry name" value="RE54080P-RELATED"/>
    <property type="match status" value="1"/>
</dbReference>
<keyword evidence="4 6" id="KW-1133">Transmembrane helix</keyword>
<keyword evidence="3" id="KW-0862">Zinc</keyword>
<dbReference type="InterPro" id="IPR050681">
    <property type="entry name" value="CDF/SLC30A"/>
</dbReference>
<feature type="transmembrane region" description="Helical" evidence="6">
    <location>
        <begin position="214"/>
        <end position="231"/>
    </location>
</feature>
<dbReference type="InterPro" id="IPR036163">
    <property type="entry name" value="HMA_dom_sf"/>
</dbReference>
<keyword evidence="2 6" id="KW-0812">Transmembrane</keyword>
<dbReference type="Proteomes" id="UP000533080">
    <property type="component" value="Unassembled WGS sequence"/>
</dbReference>
<reference evidence="8 9" key="1">
    <citation type="submission" date="2020-05" db="EMBL/GenBank/DDBJ databases">
        <authorList>
            <person name="Whitworth D."/>
        </authorList>
    </citation>
    <scope>NUCLEOTIDE SEQUENCE [LARGE SCALE GENOMIC DNA]</scope>
    <source>
        <strain evidence="8 9">AM005</strain>
    </source>
</reference>
<evidence type="ECO:0000313" key="8">
    <source>
        <dbReference type="EMBL" id="NOJ82023.1"/>
    </source>
</evidence>
<evidence type="ECO:0000256" key="4">
    <source>
        <dbReference type="ARBA" id="ARBA00022989"/>
    </source>
</evidence>
<feature type="transmembrane region" description="Helical" evidence="6">
    <location>
        <begin position="144"/>
        <end position="161"/>
    </location>
</feature>
<dbReference type="Pfam" id="PF01545">
    <property type="entry name" value="Cation_efflux"/>
    <property type="match status" value="1"/>
</dbReference>
<evidence type="ECO:0000313" key="9">
    <source>
        <dbReference type="Proteomes" id="UP000533080"/>
    </source>
</evidence>
<evidence type="ECO:0000256" key="1">
    <source>
        <dbReference type="ARBA" id="ARBA00004141"/>
    </source>
</evidence>
<feature type="transmembrane region" description="Helical" evidence="6">
    <location>
        <begin position="111"/>
        <end position="132"/>
    </location>
</feature>
<dbReference type="CDD" id="cd00371">
    <property type="entry name" value="HMA"/>
    <property type="match status" value="1"/>
</dbReference>
<dbReference type="EMBL" id="JABFNT010000110">
    <property type="protein sequence ID" value="NOJ82023.1"/>
    <property type="molecule type" value="Genomic_DNA"/>
</dbReference>
<dbReference type="PANTHER" id="PTHR11562">
    <property type="entry name" value="CATION EFFLUX PROTEIN/ ZINC TRANSPORTER"/>
    <property type="match status" value="1"/>
</dbReference>
<evidence type="ECO:0000256" key="2">
    <source>
        <dbReference type="ARBA" id="ARBA00022692"/>
    </source>
</evidence>
<feature type="transmembrane region" description="Helical" evidence="6">
    <location>
        <begin position="84"/>
        <end position="105"/>
    </location>
</feature>
<dbReference type="InterPro" id="IPR006121">
    <property type="entry name" value="HMA_dom"/>
</dbReference>
<dbReference type="Gene3D" id="1.20.1510.10">
    <property type="entry name" value="Cation efflux protein transmembrane domain"/>
    <property type="match status" value="1"/>
</dbReference>
<comment type="subcellular location">
    <subcellularLocation>
        <location evidence="1">Membrane</location>
        <topology evidence="1">Multi-pass membrane protein</topology>
    </subcellularLocation>
</comment>
<sequence length="259" mass="27405">MDCPSEERTVRMTLEGLPMVRALAFNLPERRLTVWHARGTASEVAGRLEPLGFGAQLVETHGGAAAEEGMPEAGEDAGKEARTLWVLLAINGIMFVAELVAGWLVQSTGLLADSLDMLADAMVYGLSLYAVGRTAAHKLRAAHLSGYLQIALALGALFEVGRRFLLGSEPEPTWMLGVASLALAANVTCLLLISRHRKGGAHMKASYIFSTNDVLANLGVIAAGILVALTKSPYPDLLVGLGIAVLVLSGAVRILRLRA</sequence>
<feature type="transmembrane region" description="Helical" evidence="6">
    <location>
        <begin position="173"/>
        <end position="193"/>
    </location>
</feature>
<evidence type="ECO:0000259" key="7">
    <source>
        <dbReference type="Pfam" id="PF01545"/>
    </source>
</evidence>
<dbReference type="SUPFAM" id="SSF161111">
    <property type="entry name" value="Cation efflux protein transmembrane domain-like"/>
    <property type="match status" value="1"/>
</dbReference>
<protein>
    <submittedName>
        <fullName evidence="8">Cation transporter</fullName>
    </submittedName>
</protein>
<organism evidence="8 9">
    <name type="scientific">Myxococcus xanthus</name>
    <dbReference type="NCBI Taxonomy" id="34"/>
    <lineage>
        <taxon>Bacteria</taxon>
        <taxon>Pseudomonadati</taxon>
        <taxon>Myxococcota</taxon>
        <taxon>Myxococcia</taxon>
        <taxon>Myxococcales</taxon>
        <taxon>Cystobacterineae</taxon>
        <taxon>Myxococcaceae</taxon>
        <taxon>Myxococcus</taxon>
    </lineage>
</organism>
<name>A0A7Y4IML1_MYXXA</name>
<dbReference type="AlphaFoldDB" id="A0A7Y4IML1"/>
<comment type="caution">
    <text evidence="8">The sequence shown here is derived from an EMBL/GenBank/DDBJ whole genome shotgun (WGS) entry which is preliminary data.</text>
</comment>
<gene>
    <name evidence="8" type="ORF">HNV28_27475</name>
</gene>
<keyword evidence="3" id="KW-0813">Transport</keyword>
<dbReference type="InterPro" id="IPR027469">
    <property type="entry name" value="Cation_efflux_TMD_sf"/>
</dbReference>
<keyword evidence="5 6" id="KW-0472">Membrane</keyword>
<dbReference type="GO" id="GO:0005385">
    <property type="term" value="F:zinc ion transmembrane transporter activity"/>
    <property type="evidence" value="ECO:0007669"/>
    <property type="project" value="TreeGrafter"/>
</dbReference>
<proteinExistence type="predicted"/>
<keyword evidence="3" id="KW-0864">Zinc transport</keyword>
<evidence type="ECO:0000256" key="5">
    <source>
        <dbReference type="ARBA" id="ARBA00023136"/>
    </source>
</evidence>
<dbReference type="InterPro" id="IPR058533">
    <property type="entry name" value="Cation_efflux_TM"/>
</dbReference>
<feature type="transmembrane region" description="Helical" evidence="6">
    <location>
        <begin position="237"/>
        <end position="255"/>
    </location>
</feature>
<keyword evidence="3" id="KW-0406">Ion transport</keyword>
<accession>A0A7Y4IML1</accession>